<evidence type="ECO:0000256" key="3">
    <source>
        <dbReference type="ARBA" id="ARBA00022692"/>
    </source>
</evidence>
<sequence>MPMPKVEATRPAIAEATRWWPPTKTMMVNYVKFLASLWLCIALFYLALWGVLRDKLYPYGSAYQLTALTVTLTVGHFVGEVVTVAKVPNIVGMTISGLVMRNLPGNWAIAASIDADVISLLKNIALAIIMLKAGMGLDLAVLCRLKSVCVRLAVLPGLIEAFSTSLIAYLLMGLPWLWGLMAGFMLKAVSPAVVVPSCVDLQRRHRGSRKGIPTLIVASASFDDVIAIAAFGVICTIVFPTGGDSLVWTICRGPLAVLAGLTYGILVGLICWLLQNEPGSNVFRGFLLVLSSLAVTYASEAVGFDSAGAVGCIAVGTTAVVYWRENKAKFGSLENAIACFWKFLENVLFVMIGASVDLSQIDYSTFFYAFFTLLITHVIRVVSTFFAVLGAGFSVKERMFIAIAWLPKATVQAALGSIALDIARSRQNNTEEHRFVLTLAVLSILLTAPLGAGATRVLADRLLDDDSTETNTRNGDRKDSPGSIPVSSS</sequence>
<dbReference type="Pfam" id="PF00999">
    <property type="entry name" value="Na_H_Exchanger"/>
    <property type="match status" value="1"/>
</dbReference>
<dbReference type="PANTHER" id="PTHR31102">
    <property type="match status" value="1"/>
</dbReference>
<dbReference type="AlphaFoldDB" id="A0A1V9X4R4"/>
<evidence type="ECO:0000313" key="9">
    <source>
        <dbReference type="EMBL" id="OQR68610.1"/>
    </source>
</evidence>
<proteinExistence type="inferred from homology"/>
<feature type="transmembrane region" description="Helical" evidence="7">
    <location>
        <begin position="152"/>
        <end position="171"/>
    </location>
</feature>
<protein>
    <recommendedName>
        <fullName evidence="8">Cation/H+ exchanger transmembrane domain-containing protein</fullName>
    </recommendedName>
</protein>
<evidence type="ECO:0000256" key="6">
    <source>
        <dbReference type="SAM" id="MobiDB-lite"/>
    </source>
</evidence>
<keyword evidence="10" id="KW-1185">Reference proteome</keyword>
<keyword evidence="5 7" id="KW-0472">Membrane</keyword>
<comment type="similarity">
    <text evidence="2">Belongs to the monovalent cation:proton antiporter 1 (CPA1) transporter (TC 2.A.36) family.</text>
</comment>
<feature type="transmembrane region" description="Helical" evidence="7">
    <location>
        <begin position="245"/>
        <end position="274"/>
    </location>
</feature>
<evidence type="ECO:0000256" key="5">
    <source>
        <dbReference type="ARBA" id="ARBA00023136"/>
    </source>
</evidence>
<dbReference type="OrthoDB" id="423807at2759"/>
<dbReference type="InterPro" id="IPR051843">
    <property type="entry name" value="CPA1_transporter"/>
</dbReference>
<gene>
    <name evidence="9" type="ORF">BIW11_04529</name>
</gene>
<dbReference type="Gene3D" id="1.20.1530.20">
    <property type="match status" value="1"/>
</dbReference>
<dbReference type="FunCoup" id="A0A1V9X4R4">
    <property type="interactions" value="4"/>
</dbReference>
<feature type="region of interest" description="Disordered" evidence="6">
    <location>
        <begin position="467"/>
        <end position="489"/>
    </location>
</feature>
<dbReference type="EMBL" id="MNPL01024156">
    <property type="protein sequence ID" value="OQR68610.1"/>
    <property type="molecule type" value="Genomic_DNA"/>
</dbReference>
<keyword evidence="4 7" id="KW-1133">Transmembrane helix</keyword>
<dbReference type="GO" id="GO:0016020">
    <property type="term" value="C:membrane"/>
    <property type="evidence" value="ECO:0007669"/>
    <property type="project" value="UniProtKB-SubCell"/>
</dbReference>
<evidence type="ECO:0000256" key="2">
    <source>
        <dbReference type="ARBA" id="ARBA00007367"/>
    </source>
</evidence>
<dbReference type="InParanoid" id="A0A1V9X4R4"/>
<evidence type="ECO:0000256" key="7">
    <source>
        <dbReference type="SAM" id="Phobius"/>
    </source>
</evidence>
<dbReference type="Proteomes" id="UP000192247">
    <property type="component" value="Unassembled WGS sequence"/>
</dbReference>
<name>A0A1V9X4R4_9ACAR</name>
<dbReference type="InterPro" id="IPR006153">
    <property type="entry name" value="Cation/H_exchanger_TM"/>
</dbReference>
<feature type="transmembrane region" description="Helical" evidence="7">
    <location>
        <begin position="304"/>
        <end position="323"/>
    </location>
</feature>
<feature type="transmembrane region" description="Helical" evidence="7">
    <location>
        <begin position="30"/>
        <end position="52"/>
    </location>
</feature>
<dbReference type="GO" id="GO:0015297">
    <property type="term" value="F:antiporter activity"/>
    <property type="evidence" value="ECO:0007669"/>
    <property type="project" value="InterPro"/>
</dbReference>
<feature type="transmembrane region" description="Helical" evidence="7">
    <location>
        <begin position="335"/>
        <end position="354"/>
    </location>
</feature>
<reference evidence="9 10" key="1">
    <citation type="journal article" date="2017" name="Gigascience">
        <title>Draft genome of the honey bee ectoparasitic mite, Tropilaelaps mercedesae, is shaped by the parasitic life history.</title>
        <authorList>
            <person name="Dong X."/>
            <person name="Armstrong S.D."/>
            <person name="Xia D."/>
            <person name="Makepeace B.L."/>
            <person name="Darby A.C."/>
            <person name="Kadowaki T."/>
        </authorList>
    </citation>
    <scope>NUCLEOTIDE SEQUENCE [LARGE SCALE GENOMIC DNA]</scope>
    <source>
        <strain evidence="9">Wuxi-XJTLU</strain>
    </source>
</reference>
<evidence type="ECO:0000256" key="1">
    <source>
        <dbReference type="ARBA" id="ARBA00004141"/>
    </source>
</evidence>
<feature type="transmembrane region" description="Helical" evidence="7">
    <location>
        <begin position="366"/>
        <end position="388"/>
    </location>
</feature>
<evidence type="ECO:0000256" key="4">
    <source>
        <dbReference type="ARBA" id="ARBA00022989"/>
    </source>
</evidence>
<feature type="transmembrane region" description="Helical" evidence="7">
    <location>
        <begin position="211"/>
        <end position="239"/>
    </location>
</feature>
<keyword evidence="3 7" id="KW-0812">Transmembrane</keyword>
<dbReference type="PANTHER" id="PTHR31102:SF1">
    <property type="entry name" value="CATION_H+ EXCHANGER DOMAIN-CONTAINING PROTEIN"/>
    <property type="match status" value="1"/>
</dbReference>
<comment type="subcellular location">
    <subcellularLocation>
        <location evidence="1">Membrane</location>
        <topology evidence="1">Multi-pass membrane protein</topology>
    </subcellularLocation>
</comment>
<organism evidence="9 10">
    <name type="scientific">Tropilaelaps mercedesae</name>
    <dbReference type="NCBI Taxonomy" id="418985"/>
    <lineage>
        <taxon>Eukaryota</taxon>
        <taxon>Metazoa</taxon>
        <taxon>Ecdysozoa</taxon>
        <taxon>Arthropoda</taxon>
        <taxon>Chelicerata</taxon>
        <taxon>Arachnida</taxon>
        <taxon>Acari</taxon>
        <taxon>Parasitiformes</taxon>
        <taxon>Mesostigmata</taxon>
        <taxon>Gamasina</taxon>
        <taxon>Dermanyssoidea</taxon>
        <taxon>Laelapidae</taxon>
        <taxon>Tropilaelaps</taxon>
    </lineage>
</organism>
<dbReference type="GO" id="GO:1902600">
    <property type="term" value="P:proton transmembrane transport"/>
    <property type="evidence" value="ECO:0007669"/>
    <property type="project" value="InterPro"/>
</dbReference>
<feature type="transmembrane region" description="Helical" evidence="7">
    <location>
        <begin position="435"/>
        <end position="454"/>
    </location>
</feature>
<dbReference type="InterPro" id="IPR038770">
    <property type="entry name" value="Na+/solute_symporter_sf"/>
</dbReference>
<feature type="domain" description="Cation/H+ exchanger transmembrane" evidence="8">
    <location>
        <begin position="81"/>
        <end position="447"/>
    </location>
</feature>
<accession>A0A1V9X4R4</accession>
<evidence type="ECO:0000259" key="8">
    <source>
        <dbReference type="Pfam" id="PF00999"/>
    </source>
</evidence>
<evidence type="ECO:0000313" key="10">
    <source>
        <dbReference type="Proteomes" id="UP000192247"/>
    </source>
</evidence>
<comment type="caution">
    <text evidence="9">The sequence shown here is derived from an EMBL/GenBank/DDBJ whole genome shotgun (WGS) entry which is preliminary data.</text>
</comment>
<feature type="transmembrane region" description="Helical" evidence="7">
    <location>
        <begin position="64"/>
        <end position="87"/>
    </location>
</feature>